<protein>
    <submittedName>
        <fullName evidence="7">Endoglycosylceramidase</fullName>
    </submittedName>
</protein>
<dbReference type="PROSITE" id="PS00659">
    <property type="entry name" value="GLYCOSYL_HYDROL_F5"/>
    <property type="match status" value="1"/>
</dbReference>
<dbReference type="AlphaFoldDB" id="A0A2W7QMN3"/>
<evidence type="ECO:0000256" key="4">
    <source>
        <dbReference type="RuleBase" id="RU361153"/>
    </source>
</evidence>
<dbReference type="GO" id="GO:0016042">
    <property type="term" value="P:lipid catabolic process"/>
    <property type="evidence" value="ECO:0007669"/>
    <property type="project" value="UniProtKB-ARBA"/>
</dbReference>
<dbReference type="GO" id="GO:0000272">
    <property type="term" value="P:polysaccharide catabolic process"/>
    <property type="evidence" value="ECO:0007669"/>
    <property type="project" value="InterPro"/>
</dbReference>
<dbReference type="InterPro" id="IPR041036">
    <property type="entry name" value="GH5_C"/>
</dbReference>
<sequence length="526" mass="59028">MRLHFYSLILLVGTYLLALTGCTSNNASAPPIWPSSVTINDGQFVDNLGRQVILNGINVVSKSKKDNYIFQSGPEFYQNLAGWGFNSIRLILIWDGLEPEPGKYDEEYLKEIDQRIKWAGENGLFVVLDMHQDLYSAKYSDGAPAWATLDEGATHLTGEVWSDSYLISPAVHTAFDNFWANNPAADGIGLQDHYAQLWKLLAQRYKDNKTVIGFDLMNEPFPGSVAQQAMPMLIGAYGNFVYEQTGEILDEMELATIWSGTEQRMEAIQQLNTEEKYASVIDALEPLVADFEKNQLQPFYQKVALAIREIDQEHILFLEHSYFSNMGIKSSIERTNLADGTPDALVAYAPHGYDLVTDTDYAAEASNHRVSLIYKRIKETGERLKMPIWLGEWGAFYSANEAITPVAQHAISQIETNLMSHAYWSYANGTEDLPYFKEAILRTYPASINGVIENYQNDFDNKTFQMDWTESDQSTAPTLIYSPNAKNLAPNDTYEIQLIAGSDAGWIIIPATGTNDKRAISLTFGN</sequence>
<dbReference type="Gene3D" id="3.20.20.80">
    <property type="entry name" value="Glycosidases"/>
    <property type="match status" value="1"/>
</dbReference>
<evidence type="ECO:0000259" key="6">
    <source>
        <dbReference type="Pfam" id="PF18564"/>
    </source>
</evidence>
<dbReference type="Gene3D" id="2.60.40.1180">
    <property type="entry name" value="Golgi alpha-mannosidase II"/>
    <property type="match status" value="1"/>
</dbReference>
<proteinExistence type="inferred from homology"/>
<keyword evidence="8" id="KW-1185">Reference proteome</keyword>
<evidence type="ECO:0000256" key="3">
    <source>
        <dbReference type="ARBA" id="ARBA00023295"/>
    </source>
</evidence>
<comment type="similarity">
    <text evidence="1 4">Belongs to the glycosyl hydrolase 5 (cellulase A) family.</text>
</comment>
<evidence type="ECO:0000259" key="5">
    <source>
        <dbReference type="Pfam" id="PF00150"/>
    </source>
</evidence>
<name>A0A2W7QMN3_9BACT</name>
<dbReference type="Pfam" id="PF18564">
    <property type="entry name" value="Glyco_hydro_5_C"/>
    <property type="match status" value="1"/>
</dbReference>
<keyword evidence="3 4" id="KW-0326">Glycosidase</keyword>
<dbReference type="GO" id="GO:1901136">
    <property type="term" value="P:carbohydrate derivative catabolic process"/>
    <property type="evidence" value="ECO:0007669"/>
    <property type="project" value="UniProtKB-ARBA"/>
</dbReference>
<dbReference type="InterPro" id="IPR013780">
    <property type="entry name" value="Glyco_hydro_b"/>
</dbReference>
<reference evidence="7 8" key="1">
    <citation type="submission" date="2018-06" db="EMBL/GenBank/DDBJ databases">
        <title>Genomic Encyclopedia of Archaeal and Bacterial Type Strains, Phase II (KMG-II): from individual species to whole genera.</title>
        <authorList>
            <person name="Goeker M."/>
        </authorList>
    </citation>
    <scope>NUCLEOTIDE SEQUENCE [LARGE SCALE GENOMIC DNA]</scope>
    <source>
        <strain evidence="7 8">DSM 19830</strain>
    </source>
</reference>
<dbReference type="PANTHER" id="PTHR31308:SF3">
    <property type="entry name" value="ENDOGLYCOCERAMIDASE"/>
    <property type="match status" value="1"/>
</dbReference>
<feature type="domain" description="Glycoside hydrolase family 5 C-terminal" evidence="6">
    <location>
        <begin position="442"/>
        <end position="501"/>
    </location>
</feature>
<dbReference type="InterPro" id="IPR017853">
    <property type="entry name" value="GH"/>
</dbReference>
<dbReference type="InterPro" id="IPR018087">
    <property type="entry name" value="Glyco_hydro_5_CS"/>
</dbReference>
<evidence type="ECO:0000313" key="7">
    <source>
        <dbReference type="EMBL" id="PZX49371.1"/>
    </source>
</evidence>
<evidence type="ECO:0000313" key="8">
    <source>
        <dbReference type="Proteomes" id="UP000248882"/>
    </source>
</evidence>
<comment type="caution">
    <text evidence="7">The sequence shown here is derived from an EMBL/GenBank/DDBJ whole genome shotgun (WGS) entry which is preliminary data.</text>
</comment>
<accession>A0A2W7QMN3</accession>
<dbReference type="GO" id="GO:0004553">
    <property type="term" value="F:hydrolase activity, hydrolyzing O-glycosyl compounds"/>
    <property type="evidence" value="ECO:0007669"/>
    <property type="project" value="InterPro"/>
</dbReference>
<dbReference type="PANTHER" id="PTHR31308">
    <property type="match status" value="1"/>
</dbReference>
<dbReference type="EMBL" id="QKZT01000015">
    <property type="protein sequence ID" value="PZX49371.1"/>
    <property type="molecule type" value="Genomic_DNA"/>
</dbReference>
<keyword evidence="2 4" id="KW-0378">Hydrolase</keyword>
<dbReference type="InterPro" id="IPR052066">
    <property type="entry name" value="Glycosphingolipid_Hydrolases"/>
</dbReference>
<dbReference type="SUPFAM" id="SSF51445">
    <property type="entry name" value="(Trans)glycosidases"/>
    <property type="match status" value="1"/>
</dbReference>
<dbReference type="Pfam" id="PF00150">
    <property type="entry name" value="Cellulase"/>
    <property type="match status" value="1"/>
</dbReference>
<dbReference type="PROSITE" id="PS51257">
    <property type="entry name" value="PROKAR_LIPOPROTEIN"/>
    <property type="match status" value="1"/>
</dbReference>
<evidence type="ECO:0000256" key="2">
    <source>
        <dbReference type="ARBA" id="ARBA00022801"/>
    </source>
</evidence>
<evidence type="ECO:0000256" key="1">
    <source>
        <dbReference type="ARBA" id="ARBA00005641"/>
    </source>
</evidence>
<gene>
    <name evidence="7" type="ORF">LV85_03161</name>
</gene>
<feature type="domain" description="Glycoside hydrolase family 5" evidence="5">
    <location>
        <begin position="72"/>
        <end position="428"/>
    </location>
</feature>
<dbReference type="Proteomes" id="UP000248882">
    <property type="component" value="Unassembled WGS sequence"/>
</dbReference>
<organism evidence="7 8">
    <name type="scientific">Algoriphagus chordae</name>
    <dbReference type="NCBI Taxonomy" id="237019"/>
    <lineage>
        <taxon>Bacteria</taxon>
        <taxon>Pseudomonadati</taxon>
        <taxon>Bacteroidota</taxon>
        <taxon>Cytophagia</taxon>
        <taxon>Cytophagales</taxon>
        <taxon>Cyclobacteriaceae</taxon>
        <taxon>Algoriphagus</taxon>
    </lineage>
</organism>
<dbReference type="InterPro" id="IPR001547">
    <property type="entry name" value="Glyco_hydro_5"/>
</dbReference>